<protein>
    <submittedName>
        <fullName evidence="1">Uncharacterized protein</fullName>
    </submittedName>
</protein>
<proteinExistence type="predicted"/>
<reference evidence="1 2" key="1">
    <citation type="submission" date="2018-06" db="EMBL/GenBank/DDBJ databases">
        <title>Freshwater and sediment microbial communities from various areas in North America, analyzing microbe dynamics in response to fracking.</title>
        <authorList>
            <person name="Lamendella R."/>
        </authorList>
    </citation>
    <scope>NUCLEOTIDE SEQUENCE [LARGE SCALE GENOMIC DNA]</scope>
    <source>
        <strain evidence="1 2">3b_TX</strain>
    </source>
</reference>
<sequence>MSESKSLAETYADFYKELQDQGFSPDDAIWFTRRAFEVEAGGTDTILGAPRMGGL</sequence>
<dbReference type="EMBL" id="QNSB01000003">
    <property type="protein sequence ID" value="RBP73081.1"/>
    <property type="molecule type" value="Genomic_DNA"/>
</dbReference>
<comment type="caution">
    <text evidence="1">The sequence shown here is derived from an EMBL/GenBank/DDBJ whole genome shotgun (WGS) entry which is preliminary data.</text>
</comment>
<evidence type="ECO:0000313" key="1">
    <source>
        <dbReference type="EMBL" id="RBP73081.1"/>
    </source>
</evidence>
<evidence type="ECO:0000313" key="2">
    <source>
        <dbReference type="Proteomes" id="UP000253509"/>
    </source>
</evidence>
<dbReference type="Proteomes" id="UP000253509">
    <property type="component" value="Unassembled WGS sequence"/>
</dbReference>
<dbReference type="RefSeq" id="WP_181778638.1">
    <property type="nucleotide sequence ID" value="NZ_QNSB01000003.1"/>
</dbReference>
<name>A0A366IMI6_9MICO</name>
<accession>A0A366IMI6</accession>
<keyword evidence="2" id="KW-1185">Reference proteome</keyword>
<dbReference type="AlphaFoldDB" id="A0A366IMI6"/>
<gene>
    <name evidence="1" type="ORF">DFO65_103379</name>
</gene>
<organism evidence="1 2">
    <name type="scientific">Brevibacterium celere</name>
    <dbReference type="NCBI Taxonomy" id="225845"/>
    <lineage>
        <taxon>Bacteria</taxon>
        <taxon>Bacillati</taxon>
        <taxon>Actinomycetota</taxon>
        <taxon>Actinomycetes</taxon>
        <taxon>Micrococcales</taxon>
        <taxon>Brevibacteriaceae</taxon>
        <taxon>Brevibacterium</taxon>
    </lineage>
</organism>